<evidence type="ECO:0000256" key="1">
    <source>
        <dbReference type="SAM" id="SignalP"/>
    </source>
</evidence>
<reference evidence="3 4" key="1">
    <citation type="submission" date="2019-03" db="EMBL/GenBank/DDBJ databases">
        <title>Genomic Encyclopedia of Type Strains, Phase III (KMG-III): the genomes of soil and plant-associated and newly described type strains.</title>
        <authorList>
            <person name="Whitman W."/>
        </authorList>
    </citation>
    <scope>NUCLEOTIDE SEQUENCE [LARGE SCALE GENOMIC DNA]</scope>
    <source>
        <strain evidence="3 4">CGMCC 1.7660</strain>
    </source>
</reference>
<dbReference type="InterPro" id="IPR016047">
    <property type="entry name" value="M23ase_b-sheet_dom"/>
</dbReference>
<dbReference type="EMBL" id="SNYW01000010">
    <property type="protein sequence ID" value="TDQ81053.1"/>
    <property type="molecule type" value="Genomic_DNA"/>
</dbReference>
<feature type="domain" description="M23ase beta-sheet core" evidence="2">
    <location>
        <begin position="165"/>
        <end position="260"/>
    </location>
</feature>
<keyword evidence="3" id="KW-0378">Hydrolase</keyword>
<dbReference type="RefSeq" id="WP_208109865.1">
    <property type="nucleotide sequence ID" value="NZ_SNYW01000010.1"/>
</dbReference>
<dbReference type="PANTHER" id="PTHR21666:SF285">
    <property type="entry name" value="M23 FAMILY METALLOPEPTIDASE"/>
    <property type="match status" value="1"/>
</dbReference>
<keyword evidence="4" id="KW-1185">Reference proteome</keyword>
<dbReference type="FunFam" id="2.70.70.10:FF:000019">
    <property type="entry name" value="M23 family peptidase"/>
    <property type="match status" value="1"/>
</dbReference>
<dbReference type="Gene3D" id="2.70.70.10">
    <property type="entry name" value="Glucose Permease (Domain IIA)"/>
    <property type="match status" value="1"/>
</dbReference>
<feature type="chain" id="PRO_5021005689" evidence="1">
    <location>
        <begin position="22"/>
        <end position="274"/>
    </location>
</feature>
<evidence type="ECO:0000259" key="2">
    <source>
        <dbReference type="Pfam" id="PF01551"/>
    </source>
</evidence>
<proteinExistence type="predicted"/>
<evidence type="ECO:0000313" key="4">
    <source>
        <dbReference type="Proteomes" id="UP000295783"/>
    </source>
</evidence>
<sequence>MKRFLAIVLLCAIASTTPAAAIDITGDLIPGGMAVGRTTPGATVLLGDAPVMVGGDGLFVIGFGRDQRATQLTIIHADGRSEQQVLDLAPRAYEIQRIDQLEQNMVTPDPATEARIKADQERVRAARATPSERRDFLASFIWPVEGPISGVYGSQRILNGTPKAPHFGTDIAAPTGSPVVAPADGVVRLAERDLYLTGGTVILDHGHGIYSSYLHLSAVEVAVGQALKQGERLGAVGATGRATGPHLHWGLNWHETRLDPALLVPPMPAGAAAP</sequence>
<evidence type="ECO:0000313" key="3">
    <source>
        <dbReference type="EMBL" id="TDQ81053.1"/>
    </source>
</evidence>
<dbReference type="InterPro" id="IPR050570">
    <property type="entry name" value="Cell_wall_metabolism_enzyme"/>
</dbReference>
<protein>
    <submittedName>
        <fullName evidence="3">Murein DD-endopeptidase MepM/ murein hydrolase activator NlpD</fullName>
    </submittedName>
</protein>
<dbReference type="SUPFAM" id="SSF51261">
    <property type="entry name" value="Duplicated hybrid motif"/>
    <property type="match status" value="1"/>
</dbReference>
<dbReference type="GO" id="GO:0004222">
    <property type="term" value="F:metalloendopeptidase activity"/>
    <property type="evidence" value="ECO:0007669"/>
    <property type="project" value="TreeGrafter"/>
</dbReference>
<keyword evidence="1" id="KW-0732">Signal</keyword>
<dbReference type="AlphaFoldDB" id="A0A4R6WKG6"/>
<gene>
    <name evidence="3" type="ORF">A8950_2923</name>
</gene>
<dbReference type="CDD" id="cd12797">
    <property type="entry name" value="M23_peptidase"/>
    <property type="match status" value="1"/>
</dbReference>
<dbReference type="PANTHER" id="PTHR21666">
    <property type="entry name" value="PEPTIDASE-RELATED"/>
    <property type="match status" value="1"/>
</dbReference>
<dbReference type="Pfam" id="PF01551">
    <property type="entry name" value="Peptidase_M23"/>
    <property type="match status" value="1"/>
</dbReference>
<comment type="caution">
    <text evidence="3">The sequence shown here is derived from an EMBL/GenBank/DDBJ whole genome shotgun (WGS) entry which is preliminary data.</text>
</comment>
<dbReference type="InterPro" id="IPR011055">
    <property type="entry name" value="Dup_hybrid_motif"/>
</dbReference>
<accession>A0A4R6WKG6</accession>
<organism evidence="3 4">
    <name type="scientific">Dongia mobilis</name>
    <dbReference type="NCBI Taxonomy" id="578943"/>
    <lineage>
        <taxon>Bacteria</taxon>
        <taxon>Pseudomonadati</taxon>
        <taxon>Pseudomonadota</taxon>
        <taxon>Alphaproteobacteria</taxon>
        <taxon>Rhodospirillales</taxon>
        <taxon>Dongiaceae</taxon>
        <taxon>Dongia</taxon>
    </lineage>
</organism>
<feature type="signal peptide" evidence="1">
    <location>
        <begin position="1"/>
        <end position="21"/>
    </location>
</feature>
<name>A0A4R6WKG6_9PROT</name>
<dbReference type="Proteomes" id="UP000295783">
    <property type="component" value="Unassembled WGS sequence"/>
</dbReference>